<proteinExistence type="predicted"/>
<sequence>MISTALAALLLPTGIGPNPVDEPTLPPGFDPNTVTPGVEGFIAIAVVAIAAMFLIVDMTRRIRRVRYRGELREQLEAEQQMIAEGGPAEPEPDVERLDEPNER</sequence>
<gene>
    <name evidence="3" type="ORF">BJ959_000945</name>
</gene>
<protein>
    <submittedName>
        <fullName evidence="3">Uncharacterized protein</fullName>
    </submittedName>
</protein>
<keyword evidence="2" id="KW-0812">Transmembrane</keyword>
<organism evidence="3 4">
    <name type="scientific">Microcella frigidaquae</name>
    <dbReference type="NCBI Taxonomy" id="424758"/>
    <lineage>
        <taxon>Bacteria</taxon>
        <taxon>Bacillati</taxon>
        <taxon>Actinomycetota</taxon>
        <taxon>Actinomycetes</taxon>
        <taxon>Micrococcales</taxon>
        <taxon>Microbacteriaceae</taxon>
        <taxon>Microcella</taxon>
    </lineage>
</organism>
<evidence type="ECO:0000256" key="1">
    <source>
        <dbReference type="SAM" id="MobiDB-lite"/>
    </source>
</evidence>
<dbReference type="Proteomes" id="UP000552883">
    <property type="component" value="Unassembled WGS sequence"/>
</dbReference>
<name>A0A840XNF5_9MICO</name>
<dbReference type="AlphaFoldDB" id="A0A840XNF5"/>
<feature type="transmembrane region" description="Helical" evidence="2">
    <location>
        <begin position="41"/>
        <end position="59"/>
    </location>
</feature>
<evidence type="ECO:0000256" key="2">
    <source>
        <dbReference type="SAM" id="Phobius"/>
    </source>
</evidence>
<accession>A0A840XNF5</accession>
<reference evidence="3 4" key="1">
    <citation type="submission" date="2020-08" db="EMBL/GenBank/DDBJ databases">
        <title>Sequencing the genomes of 1000 actinobacteria strains.</title>
        <authorList>
            <person name="Klenk H.-P."/>
        </authorList>
    </citation>
    <scope>NUCLEOTIDE SEQUENCE [LARGE SCALE GENOMIC DNA]</scope>
    <source>
        <strain evidence="3 4">DSM 23889</strain>
    </source>
</reference>
<feature type="compositionally biased region" description="Basic and acidic residues" evidence="1">
    <location>
        <begin position="93"/>
        <end position="103"/>
    </location>
</feature>
<keyword evidence="2" id="KW-0472">Membrane</keyword>
<evidence type="ECO:0000313" key="3">
    <source>
        <dbReference type="EMBL" id="MBB5617449.1"/>
    </source>
</evidence>
<evidence type="ECO:0000313" key="4">
    <source>
        <dbReference type="Proteomes" id="UP000552883"/>
    </source>
</evidence>
<keyword evidence="4" id="KW-1185">Reference proteome</keyword>
<dbReference type="EMBL" id="JACHBS010000001">
    <property type="protein sequence ID" value="MBB5617449.1"/>
    <property type="molecule type" value="Genomic_DNA"/>
</dbReference>
<comment type="caution">
    <text evidence="3">The sequence shown here is derived from an EMBL/GenBank/DDBJ whole genome shotgun (WGS) entry which is preliminary data.</text>
</comment>
<keyword evidence="2" id="KW-1133">Transmembrane helix</keyword>
<dbReference type="RefSeq" id="WP_341800020.1">
    <property type="nucleotide sequence ID" value="NZ_BAAANZ010000012.1"/>
</dbReference>
<feature type="region of interest" description="Disordered" evidence="1">
    <location>
        <begin position="78"/>
        <end position="103"/>
    </location>
</feature>